<evidence type="ECO:0000313" key="2">
    <source>
        <dbReference type="Proteomes" id="UP000275368"/>
    </source>
</evidence>
<accession>A0A3G9J6X6</accession>
<evidence type="ECO:0000313" key="1">
    <source>
        <dbReference type="EMBL" id="BBH24055.1"/>
    </source>
</evidence>
<dbReference type="AlphaFoldDB" id="A0A3G9J6X6"/>
<keyword evidence="2" id="KW-1185">Reference proteome</keyword>
<proteinExistence type="predicted"/>
<reference evidence="1 2" key="1">
    <citation type="submission" date="2018-11" db="EMBL/GenBank/DDBJ databases">
        <title>Complete genome sequence of Paenibacillus baekrokdamisoli strain KCTC 33723.</title>
        <authorList>
            <person name="Kang S.W."/>
            <person name="Lee K.C."/>
            <person name="Kim K.K."/>
            <person name="Kim J.S."/>
            <person name="Kim D.S."/>
            <person name="Ko S.H."/>
            <person name="Yang S.H."/>
            <person name="Lee J.S."/>
        </authorList>
    </citation>
    <scope>NUCLEOTIDE SEQUENCE [LARGE SCALE GENOMIC DNA]</scope>
    <source>
        <strain evidence="1 2">KCTC 33723</strain>
    </source>
</reference>
<dbReference type="Gene3D" id="1.10.30.50">
    <property type="match status" value="1"/>
</dbReference>
<dbReference type="KEGG" id="pbk:Back11_54000"/>
<protein>
    <submittedName>
        <fullName evidence="1">Uncharacterized protein</fullName>
    </submittedName>
</protein>
<dbReference type="OrthoDB" id="9816185at2"/>
<organism evidence="1 2">
    <name type="scientific">Paenibacillus baekrokdamisoli</name>
    <dbReference type="NCBI Taxonomy" id="1712516"/>
    <lineage>
        <taxon>Bacteria</taxon>
        <taxon>Bacillati</taxon>
        <taxon>Bacillota</taxon>
        <taxon>Bacilli</taxon>
        <taxon>Bacillales</taxon>
        <taxon>Paenibacillaceae</taxon>
        <taxon>Paenibacillus</taxon>
    </lineage>
</organism>
<dbReference type="EMBL" id="AP019308">
    <property type="protein sequence ID" value="BBH24055.1"/>
    <property type="molecule type" value="Genomic_DNA"/>
</dbReference>
<dbReference type="Proteomes" id="UP000275368">
    <property type="component" value="Chromosome"/>
</dbReference>
<gene>
    <name evidence="1" type="ORF">Back11_54000</name>
</gene>
<dbReference type="RefSeq" id="WP_125664001.1">
    <property type="nucleotide sequence ID" value="NZ_AP019308.1"/>
</dbReference>
<sequence>MNQAMLSKEFKTYEFTHSFIIDVLTWAKDNPGTTIYTDINKSTMTINLKKMINTNRFRGKLQAYVLSLCNCNEIELVYEYYLSFTHNYFKILSGQIKVSINLTKKTISEIKPFFDYVYNNLLDCKSLWDVYNSNAKFVKRNELRKLLSKSYKVCPYCDLVDMNDPTSSNMDHFLPLSEFPFLSVFWGNIVCACSICNGHQIKNNNWAIPILHPYINGIHNNTRFIFNKTDKSIQIEPIHLYDNSPEVNFIKVLKQNIRYNNLWDYVQNEENEIVEEVCELYNAYKGDNWKPIHVIRSVEFRRREHLSNIGKITHSRLRMGYCDYFVLKEAELSMKFLESENKKRQMRIKERQQLIFEEC</sequence>
<name>A0A3G9J6X6_9BACL</name>